<feature type="transmembrane region" description="Helical" evidence="10">
    <location>
        <begin position="429"/>
        <end position="451"/>
    </location>
</feature>
<dbReference type="PRINTS" id="PR01806">
    <property type="entry name" value="VIRFACTRMVIN"/>
</dbReference>
<evidence type="ECO:0000256" key="3">
    <source>
        <dbReference type="ARBA" id="ARBA00022692"/>
    </source>
</evidence>
<protein>
    <recommendedName>
        <fullName evidence="13">Virulence factor MviN</fullName>
    </recommendedName>
</protein>
<keyword evidence="6 10" id="KW-1133">Transmembrane helix</keyword>
<evidence type="ECO:0000313" key="11">
    <source>
        <dbReference type="EMBL" id="AHY45085.1"/>
    </source>
</evidence>
<proteinExistence type="inferred from homology"/>
<dbReference type="GO" id="GO:0009252">
    <property type="term" value="P:peptidoglycan biosynthetic process"/>
    <property type="evidence" value="ECO:0007669"/>
    <property type="project" value="UniProtKB-KW"/>
</dbReference>
<sequence>MSKRWRFILILLLIFLGKLSGFAKDILITFYHGVSVVTDAYFLSSSISSVLYMAIYSAIPVIVVPLYARLVADETRIRINRDLSAAVFFFLVVSLCVAVYVFYAAGFLVSLFSGGINEQVKGLAVNYLSIMAMTFALSTLVSFFNAIQTVNKVVVPSYAMPIINNMVFCVGLFFFSSAGEFYKILVLGVLAWFVLVVVNYLISRKSFSFEFRQALIFFVDSKFMLLFLPAVIAFYVEQVNSFVGVYFASKLGVGAISVLAYSNKLNLIFLSVFLVFLTASLFPRIAAVSARNEQAELFGYLMGCIRLVVICSVPAVIYMSFYSVEIVGLLFQRGNFLIDDVVKVASVFSVVLLALPFCLVRDIMNRVFFSYGNTFTPVLLSLFALFINFALSYALYQRHGLVGLAFAVVVSTIFNSVLITFLVERKMKFYLLVPCLKFLALCSVCGVAAYFSLSWLHVMFFNYWMVLAIPFALVYFICLLIFRIAEAQSLAQLLRRRLA</sequence>
<dbReference type="GO" id="GO:0008360">
    <property type="term" value="P:regulation of cell shape"/>
    <property type="evidence" value="ECO:0007669"/>
    <property type="project" value="UniProtKB-KW"/>
</dbReference>
<dbReference type="KEGG" id="pstu:UIB01_08635"/>
<keyword evidence="7 10" id="KW-0472">Membrane</keyword>
<evidence type="ECO:0000256" key="6">
    <source>
        <dbReference type="ARBA" id="ARBA00022989"/>
    </source>
</evidence>
<dbReference type="InterPro" id="IPR051050">
    <property type="entry name" value="Lipid_II_flippase_MurJ/MviN"/>
</dbReference>
<comment type="similarity">
    <text evidence="9">Belongs to the MurJ/MviN family.</text>
</comment>
<evidence type="ECO:0008006" key="13">
    <source>
        <dbReference type="Google" id="ProtNLM"/>
    </source>
</evidence>
<feature type="transmembrane region" description="Helical" evidence="10">
    <location>
        <begin position="297"/>
        <end position="321"/>
    </location>
</feature>
<keyword evidence="5" id="KW-0573">Peptidoglycan synthesis</keyword>
<dbReference type="AlphaFoldDB" id="A0A023WZC1"/>
<evidence type="ECO:0000256" key="10">
    <source>
        <dbReference type="SAM" id="Phobius"/>
    </source>
</evidence>
<dbReference type="PATRIC" id="fig|316.97.peg.1732"/>
<comment type="function">
    <text evidence="8">Involved in peptidoglycan biosynthesis. Transports lipid-linked peptidoglycan precursors from the inner to the outer leaflet of the cytoplasmic membrane.</text>
</comment>
<dbReference type="InterPro" id="IPR004268">
    <property type="entry name" value="MurJ"/>
</dbReference>
<evidence type="ECO:0000256" key="4">
    <source>
        <dbReference type="ARBA" id="ARBA00022960"/>
    </source>
</evidence>
<gene>
    <name evidence="11" type="ORF">UIB01_08635</name>
</gene>
<accession>A0A023WZC1</accession>
<dbReference type="Pfam" id="PF03023">
    <property type="entry name" value="MurJ"/>
    <property type="match status" value="1"/>
</dbReference>
<dbReference type="EMBL" id="CP007509">
    <property type="protein sequence ID" value="AHY45085.1"/>
    <property type="molecule type" value="Genomic_DNA"/>
</dbReference>
<feature type="transmembrane region" description="Helical" evidence="10">
    <location>
        <begin position="341"/>
        <end position="360"/>
    </location>
</feature>
<evidence type="ECO:0000256" key="2">
    <source>
        <dbReference type="ARBA" id="ARBA00022475"/>
    </source>
</evidence>
<dbReference type="PANTHER" id="PTHR47019">
    <property type="entry name" value="LIPID II FLIPPASE MURJ"/>
    <property type="match status" value="1"/>
</dbReference>
<reference evidence="11 12" key="1">
    <citation type="submission" date="2014-03" db="EMBL/GenBank/DDBJ databases">
        <title>Complete genome sequence of Pseudomonas stutzeri 19SMN4.</title>
        <authorList>
            <person name="Brunet-Galmes I."/>
            <person name="Nogales B."/>
            <person name="Busquets A."/>
            <person name="Pena A."/>
            <person name="Gomila M."/>
            <person name="Garcia-Valdes E."/>
            <person name="Lalucat J."/>
            <person name="Bennasar A."/>
            <person name="Bosch R."/>
        </authorList>
    </citation>
    <scope>NUCLEOTIDE SEQUENCE [LARGE SCALE GENOMIC DNA]</scope>
    <source>
        <strain evidence="11 12">19SMN4</strain>
    </source>
</reference>
<evidence type="ECO:0000313" key="12">
    <source>
        <dbReference type="Proteomes" id="UP000025238"/>
    </source>
</evidence>
<feature type="transmembrane region" description="Helical" evidence="10">
    <location>
        <begin position="158"/>
        <end position="175"/>
    </location>
</feature>
<keyword evidence="3 10" id="KW-0812">Transmembrane</keyword>
<feature type="transmembrane region" description="Helical" evidence="10">
    <location>
        <begin position="214"/>
        <end position="236"/>
    </location>
</feature>
<dbReference type="PANTHER" id="PTHR47019:SF1">
    <property type="entry name" value="LIPID II FLIPPASE MURJ"/>
    <property type="match status" value="1"/>
</dbReference>
<organism evidence="11 12">
    <name type="scientific">Stutzerimonas stutzeri</name>
    <name type="common">Pseudomonas stutzeri</name>
    <dbReference type="NCBI Taxonomy" id="316"/>
    <lineage>
        <taxon>Bacteria</taxon>
        <taxon>Pseudomonadati</taxon>
        <taxon>Pseudomonadota</taxon>
        <taxon>Gammaproteobacteria</taxon>
        <taxon>Pseudomonadales</taxon>
        <taxon>Pseudomonadaceae</taxon>
        <taxon>Stutzerimonas</taxon>
    </lineage>
</organism>
<evidence type="ECO:0000256" key="1">
    <source>
        <dbReference type="ARBA" id="ARBA00004651"/>
    </source>
</evidence>
<evidence type="ECO:0000256" key="8">
    <source>
        <dbReference type="ARBA" id="ARBA00060041"/>
    </source>
</evidence>
<feature type="transmembrane region" description="Helical" evidence="10">
    <location>
        <begin position="47"/>
        <end position="71"/>
    </location>
</feature>
<feature type="transmembrane region" description="Helical" evidence="10">
    <location>
        <begin position="267"/>
        <end position="285"/>
    </location>
</feature>
<feature type="transmembrane region" description="Helical" evidence="10">
    <location>
        <begin position="181"/>
        <end position="202"/>
    </location>
</feature>
<feature type="transmembrane region" description="Helical" evidence="10">
    <location>
        <begin position="83"/>
        <end position="112"/>
    </location>
</feature>
<dbReference type="GO" id="GO:0034204">
    <property type="term" value="P:lipid translocation"/>
    <property type="evidence" value="ECO:0007669"/>
    <property type="project" value="TreeGrafter"/>
</dbReference>
<comment type="subcellular location">
    <subcellularLocation>
        <location evidence="1">Cell membrane</location>
        <topology evidence="1">Multi-pass membrane protein</topology>
    </subcellularLocation>
</comment>
<keyword evidence="2" id="KW-1003">Cell membrane</keyword>
<feature type="transmembrane region" description="Helical" evidence="10">
    <location>
        <begin position="401"/>
        <end position="422"/>
    </location>
</feature>
<feature type="transmembrane region" description="Helical" evidence="10">
    <location>
        <begin position="124"/>
        <end position="146"/>
    </location>
</feature>
<feature type="transmembrane region" description="Helical" evidence="10">
    <location>
        <begin position="372"/>
        <end position="395"/>
    </location>
</feature>
<dbReference type="GO" id="GO:0005886">
    <property type="term" value="C:plasma membrane"/>
    <property type="evidence" value="ECO:0007669"/>
    <property type="project" value="UniProtKB-SubCell"/>
</dbReference>
<dbReference type="GO" id="GO:0015648">
    <property type="term" value="F:lipid-linked peptidoglycan transporter activity"/>
    <property type="evidence" value="ECO:0007669"/>
    <property type="project" value="TreeGrafter"/>
</dbReference>
<feature type="transmembrane region" description="Helical" evidence="10">
    <location>
        <begin position="463"/>
        <end position="485"/>
    </location>
</feature>
<evidence type="ECO:0000256" key="5">
    <source>
        <dbReference type="ARBA" id="ARBA00022984"/>
    </source>
</evidence>
<evidence type="ECO:0000256" key="7">
    <source>
        <dbReference type="ARBA" id="ARBA00023136"/>
    </source>
</evidence>
<name>A0A023WZC1_STUST</name>
<keyword evidence="4" id="KW-0133">Cell shape</keyword>
<evidence type="ECO:0000256" key="9">
    <source>
        <dbReference type="ARBA" id="ARBA00061532"/>
    </source>
</evidence>
<dbReference type="Proteomes" id="UP000025238">
    <property type="component" value="Chromosome"/>
</dbReference>